<evidence type="ECO:0000256" key="1">
    <source>
        <dbReference type="SAM" id="Phobius"/>
    </source>
</evidence>
<reference evidence="2 3" key="1">
    <citation type="journal article" date="2020" name="ISME J.">
        <title>Uncovering the hidden diversity of litter-decomposition mechanisms in mushroom-forming fungi.</title>
        <authorList>
            <person name="Floudas D."/>
            <person name="Bentzer J."/>
            <person name="Ahren D."/>
            <person name="Johansson T."/>
            <person name="Persson P."/>
            <person name="Tunlid A."/>
        </authorList>
    </citation>
    <scope>NUCLEOTIDE SEQUENCE [LARGE SCALE GENOMIC DNA]</scope>
    <source>
        <strain evidence="2 3">CBS 101986</strain>
    </source>
</reference>
<keyword evidence="3" id="KW-1185">Reference proteome</keyword>
<keyword evidence="1" id="KW-1133">Transmembrane helix</keyword>
<feature type="transmembrane region" description="Helical" evidence="1">
    <location>
        <begin position="44"/>
        <end position="63"/>
    </location>
</feature>
<sequence>MLAATMEDDDWDALASELVQQNYAFAAIVLKTSHSFAYRRLAPIYVFMFPVALLSIGTCQYILRIERDRYIRKTLIEVVDIDDLNIRMAGDKSKQRVVEDQLSAIPHSYPADLPLPMSDPESLSIRTSQSQTGGHHLDTVSTNFPYLYGAESYKLKRNRTSMATANTTNYSGSSLDVVSRPPSVGTLRGSSPRLNTGAAVDSAIANAWNQNNIVDETLSMSDIEIGSLHSSSSVDSEELRQFYGNAWNAGPFMAAGP</sequence>
<evidence type="ECO:0000313" key="2">
    <source>
        <dbReference type="EMBL" id="KAF5310894.1"/>
    </source>
</evidence>
<dbReference type="AlphaFoldDB" id="A0A8H5ATY8"/>
<keyword evidence="1" id="KW-0812">Transmembrane</keyword>
<comment type="caution">
    <text evidence="2">The sequence shown here is derived from an EMBL/GenBank/DDBJ whole genome shotgun (WGS) entry which is preliminary data.</text>
</comment>
<organism evidence="2 3">
    <name type="scientific">Psilocybe cf. subviscida</name>
    <dbReference type="NCBI Taxonomy" id="2480587"/>
    <lineage>
        <taxon>Eukaryota</taxon>
        <taxon>Fungi</taxon>
        <taxon>Dikarya</taxon>
        <taxon>Basidiomycota</taxon>
        <taxon>Agaricomycotina</taxon>
        <taxon>Agaricomycetes</taxon>
        <taxon>Agaricomycetidae</taxon>
        <taxon>Agaricales</taxon>
        <taxon>Agaricineae</taxon>
        <taxon>Strophariaceae</taxon>
        <taxon>Psilocybe</taxon>
    </lineage>
</organism>
<keyword evidence="1" id="KW-0472">Membrane</keyword>
<evidence type="ECO:0008006" key="4">
    <source>
        <dbReference type="Google" id="ProtNLM"/>
    </source>
</evidence>
<dbReference type="OrthoDB" id="3242409at2759"/>
<accession>A0A8H5ATY8</accession>
<proteinExistence type="predicted"/>
<protein>
    <recommendedName>
        <fullName evidence="4">Transmembrane protein</fullName>
    </recommendedName>
</protein>
<name>A0A8H5ATY8_9AGAR</name>
<gene>
    <name evidence="2" type="ORF">D9619_008187</name>
</gene>
<dbReference type="EMBL" id="JAACJJ010000057">
    <property type="protein sequence ID" value="KAF5310894.1"/>
    <property type="molecule type" value="Genomic_DNA"/>
</dbReference>
<evidence type="ECO:0000313" key="3">
    <source>
        <dbReference type="Proteomes" id="UP000567179"/>
    </source>
</evidence>
<dbReference type="Proteomes" id="UP000567179">
    <property type="component" value="Unassembled WGS sequence"/>
</dbReference>